<dbReference type="EMBL" id="HBIN01010452">
    <property type="protein sequence ID" value="CAE0437557.1"/>
    <property type="molecule type" value="Transcribed_RNA"/>
</dbReference>
<dbReference type="Gene3D" id="3.40.525.10">
    <property type="entry name" value="CRAL-TRIO lipid binding domain"/>
    <property type="match status" value="1"/>
</dbReference>
<evidence type="ECO:0000313" key="2">
    <source>
        <dbReference type="EMBL" id="CAE0437557.1"/>
    </source>
</evidence>
<evidence type="ECO:0000259" key="1">
    <source>
        <dbReference type="PROSITE" id="PS50191"/>
    </source>
</evidence>
<dbReference type="InterPro" id="IPR001251">
    <property type="entry name" value="CRAL-TRIO_dom"/>
</dbReference>
<sequence>MGIKAEEGNVYDANLLKFIHWKLDVGRATERIRSFQKWRKVTPFAFDNPPLYASVDPQLKKLLEAEILVIPKDIYSKDGECRVVIGRLRNNKMSEHGSSPEDVARMMFYTIDRVLENEKAQTNGILLFHDLSGLSRANLHPKIPKILIPGLIGHFPVKIRGIYILNAPWFFKTMFKVISMILPAKLRARVHFVNDISLLHQVINKADLLEEHGGNVKHDQVKWVAEQIEREISGEITSLGQLPAM</sequence>
<dbReference type="SUPFAM" id="SSF52087">
    <property type="entry name" value="CRAL/TRIO domain"/>
    <property type="match status" value="1"/>
</dbReference>
<protein>
    <recommendedName>
        <fullName evidence="1">CRAL-TRIO domain-containing protein</fullName>
    </recommendedName>
</protein>
<accession>A0A7S3LRH5</accession>
<name>A0A7S3LRH5_9STRA</name>
<dbReference type="PANTHER" id="PTHR10174:SF229">
    <property type="entry name" value="CRAL-TRIO DOMAIN-CONTAINING PROTEIN"/>
    <property type="match status" value="1"/>
</dbReference>
<gene>
    <name evidence="2" type="ORF">ASTO00021_LOCUS7814</name>
</gene>
<dbReference type="AlphaFoldDB" id="A0A7S3LRH5"/>
<dbReference type="InterPro" id="IPR036865">
    <property type="entry name" value="CRAL-TRIO_dom_sf"/>
</dbReference>
<organism evidence="2">
    <name type="scientific">Aplanochytrium stocchinoi</name>
    <dbReference type="NCBI Taxonomy" id="215587"/>
    <lineage>
        <taxon>Eukaryota</taxon>
        <taxon>Sar</taxon>
        <taxon>Stramenopiles</taxon>
        <taxon>Bigyra</taxon>
        <taxon>Labyrinthulomycetes</taxon>
        <taxon>Thraustochytrida</taxon>
        <taxon>Thraustochytriidae</taxon>
        <taxon>Aplanochytrium</taxon>
    </lineage>
</organism>
<dbReference type="PANTHER" id="PTHR10174">
    <property type="entry name" value="ALPHA-TOCOPHEROL TRANSFER PROTEIN-RELATED"/>
    <property type="match status" value="1"/>
</dbReference>
<dbReference type="SMART" id="SM00516">
    <property type="entry name" value="SEC14"/>
    <property type="match status" value="1"/>
</dbReference>
<dbReference type="Pfam" id="PF00650">
    <property type="entry name" value="CRAL_TRIO"/>
    <property type="match status" value="1"/>
</dbReference>
<dbReference type="CDD" id="cd00170">
    <property type="entry name" value="SEC14"/>
    <property type="match status" value="1"/>
</dbReference>
<dbReference type="PROSITE" id="PS50191">
    <property type="entry name" value="CRAL_TRIO"/>
    <property type="match status" value="1"/>
</dbReference>
<feature type="domain" description="CRAL-TRIO" evidence="1">
    <location>
        <begin position="55"/>
        <end position="220"/>
    </location>
</feature>
<reference evidence="2" key="1">
    <citation type="submission" date="2021-01" db="EMBL/GenBank/DDBJ databases">
        <authorList>
            <person name="Corre E."/>
            <person name="Pelletier E."/>
            <person name="Niang G."/>
            <person name="Scheremetjew M."/>
            <person name="Finn R."/>
            <person name="Kale V."/>
            <person name="Holt S."/>
            <person name="Cochrane G."/>
            <person name="Meng A."/>
            <person name="Brown T."/>
            <person name="Cohen L."/>
        </authorList>
    </citation>
    <scope>NUCLEOTIDE SEQUENCE</scope>
    <source>
        <strain evidence="2">GSBS06</strain>
    </source>
</reference>
<proteinExistence type="predicted"/>